<protein>
    <submittedName>
        <fullName evidence="1">Up in starvation</fullName>
    </submittedName>
</protein>
<organism evidence="1 2">
    <name type="scientific">Vermiconidia calcicola</name>
    <dbReference type="NCBI Taxonomy" id="1690605"/>
    <lineage>
        <taxon>Eukaryota</taxon>
        <taxon>Fungi</taxon>
        <taxon>Dikarya</taxon>
        <taxon>Ascomycota</taxon>
        <taxon>Pezizomycotina</taxon>
        <taxon>Dothideomycetes</taxon>
        <taxon>Dothideomycetidae</taxon>
        <taxon>Mycosphaerellales</taxon>
        <taxon>Extremaceae</taxon>
        <taxon>Vermiconidia</taxon>
    </lineage>
</organism>
<name>A0ACC3N4P9_9PEZI</name>
<comment type="caution">
    <text evidence="1">The sequence shown here is derived from an EMBL/GenBank/DDBJ whole genome shotgun (WGS) entry which is preliminary data.</text>
</comment>
<evidence type="ECO:0000313" key="2">
    <source>
        <dbReference type="Proteomes" id="UP001281147"/>
    </source>
</evidence>
<dbReference type="EMBL" id="JAUTXU010000088">
    <property type="protein sequence ID" value="KAK3709962.1"/>
    <property type="molecule type" value="Genomic_DNA"/>
</dbReference>
<gene>
    <name evidence="1" type="primary">USV1_2</name>
    <name evidence="1" type="ORF">LTR37_010581</name>
</gene>
<proteinExistence type="predicted"/>
<accession>A0ACC3N4P9</accession>
<evidence type="ECO:0000313" key="1">
    <source>
        <dbReference type="EMBL" id="KAK3709962.1"/>
    </source>
</evidence>
<sequence>MAFSTVDTSLGSQESARAGEEHTPTTPRPAVNISQPPPSEATIEDPTNSTPTRDTFGGVTGRRALPDEPLTPRQVADPQTEPSSSRKRDSSYRSLSSQAENELQDVEMGEGDEDNGGDEDGSDNDSVTSDSQRPSKKKKGQRFFCTEFPPCQLSFTRSEHLARHIRKHTGERPFQCHCSRRFSRLDNLRQHAQTVHVNEEIPGDSLAATSTRFQRQIRTDRVRPPTNRSRASTMSSGGGHSRGHSRNLSTSSIGSTASSVGVSEDVRRRPQPLAMANDPSSRARLTLDTYSTPSGSPGQQQYAYYNQSPTGYSTPTSTSFSTGNDSPRFAPGLASPISTLSRSSHYNGARTSRRLSVPSTANPFQNPGGNTYPPAPYYNLAPPTSPGGFSQQSSVFGSPTSSVFSHGRRDSDADLEYRRRTWHPGTYSSYAQRPATSGLSYHQTPDDHRPALSDQPAASQVTRLPGIESFDHVPPTNARQQSSPMMDDASPRPPTSGRPSDAGLHQGLTRLDITAANAPTEAQWQAPPTQALQPPQGYAQYQAGTVTPQQVLQHPPPTPEQPVTPRRNKRNAWYGGPVGQNSSSQHGHSVLRRSPEDSGSSDGVPTPGTSQGTEYHPVIVNPNGPSEAYPHGAVISEEQKVYIASQQQHEPVRTDSGYQTYSRGQPPQTYALQTGHDPRFPGGYPQQQSNDMGRLEALVAVATSENRAAERS</sequence>
<reference evidence="1" key="1">
    <citation type="submission" date="2023-07" db="EMBL/GenBank/DDBJ databases">
        <title>Black Yeasts Isolated from many extreme environments.</title>
        <authorList>
            <person name="Coleine C."/>
            <person name="Stajich J.E."/>
            <person name="Selbmann L."/>
        </authorList>
    </citation>
    <scope>NUCLEOTIDE SEQUENCE</scope>
    <source>
        <strain evidence="1">CCFEE 5714</strain>
    </source>
</reference>
<keyword evidence="2" id="KW-1185">Reference proteome</keyword>
<dbReference type="Proteomes" id="UP001281147">
    <property type="component" value="Unassembled WGS sequence"/>
</dbReference>